<comment type="caution">
    <text evidence="4">The sequence shown here is derived from an EMBL/GenBank/DDBJ whole genome shotgun (WGS) entry which is preliminary data.</text>
</comment>
<feature type="non-terminal residue" evidence="4">
    <location>
        <position position="1"/>
    </location>
</feature>
<dbReference type="InterPro" id="IPR002885">
    <property type="entry name" value="PPR_rpt"/>
</dbReference>
<feature type="repeat" description="PPR" evidence="2">
    <location>
        <begin position="296"/>
        <end position="330"/>
    </location>
</feature>
<name>A0A813GDP0_POLGL</name>
<keyword evidence="5" id="KW-1185">Reference proteome</keyword>
<dbReference type="PANTHER" id="PTHR47447">
    <property type="entry name" value="OS03G0856100 PROTEIN"/>
    <property type="match status" value="1"/>
</dbReference>
<dbReference type="Proteomes" id="UP000654075">
    <property type="component" value="Unassembled WGS sequence"/>
</dbReference>
<evidence type="ECO:0008006" key="6">
    <source>
        <dbReference type="Google" id="ProtNLM"/>
    </source>
</evidence>
<dbReference type="NCBIfam" id="TIGR00756">
    <property type="entry name" value="PPR"/>
    <property type="match status" value="4"/>
</dbReference>
<feature type="repeat" description="PPR" evidence="2">
    <location>
        <begin position="331"/>
        <end position="365"/>
    </location>
</feature>
<dbReference type="PROSITE" id="PS51375">
    <property type="entry name" value="PPR"/>
    <property type="match status" value="4"/>
</dbReference>
<evidence type="ECO:0000313" key="5">
    <source>
        <dbReference type="Proteomes" id="UP000654075"/>
    </source>
</evidence>
<organism evidence="4 5">
    <name type="scientific">Polarella glacialis</name>
    <name type="common">Dinoflagellate</name>
    <dbReference type="NCBI Taxonomy" id="89957"/>
    <lineage>
        <taxon>Eukaryota</taxon>
        <taxon>Sar</taxon>
        <taxon>Alveolata</taxon>
        <taxon>Dinophyceae</taxon>
        <taxon>Suessiales</taxon>
        <taxon>Suessiaceae</taxon>
        <taxon>Polarella</taxon>
    </lineage>
</organism>
<feature type="compositionally biased region" description="Basic and acidic residues" evidence="3">
    <location>
        <begin position="205"/>
        <end position="222"/>
    </location>
</feature>
<dbReference type="EMBL" id="CAJNNV010028366">
    <property type="protein sequence ID" value="CAE8624349.1"/>
    <property type="molecule type" value="Genomic_DNA"/>
</dbReference>
<dbReference type="Gene3D" id="1.25.40.10">
    <property type="entry name" value="Tetratricopeptide repeat domain"/>
    <property type="match status" value="2"/>
</dbReference>
<dbReference type="Pfam" id="PF13812">
    <property type="entry name" value="PPR_3"/>
    <property type="match status" value="1"/>
</dbReference>
<evidence type="ECO:0000256" key="1">
    <source>
        <dbReference type="ARBA" id="ARBA00022737"/>
    </source>
</evidence>
<feature type="repeat" description="PPR" evidence="2">
    <location>
        <begin position="261"/>
        <end position="295"/>
    </location>
</feature>
<dbReference type="OrthoDB" id="1585145at2759"/>
<proteinExistence type="predicted"/>
<evidence type="ECO:0000256" key="2">
    <source>
        <dbReference type="PROSITE-ProRule" id="PRU00708"/>
    </source>
</evidence>
<dbReference type="Pfam" id="PF01535">
    <property type="entry name" value="PPR"/>
    <property type="match status" value="1"/>
</dbReference>
<dbReference type="Pfam" id="PF13041">
    <property type="entry name" value="PPR_2"/>
    <property type="match status" value="1"/>
</dbReference>
<accession>A0A813GDP0</accession>
<dbReference type="InterPro" id="IPR011990">
    <property type="entry name" value="TPR-like_helical_dom_sf"/>
</dbReference>
<sequence>SSPAAASNARAGSVTGSPPRQLALSEAAALAAEAQVLRSMPFATLSLPEEKEDASRASARLLMLRVLDQLRVCLRPWTESERDWVWSLANGLVEARPGWIGQFARQVSWESAEEAAWVAQIVEKAHGKKTLEGREALEVLGAIGRRAEAAATALGERRSWLRPAPLWDRVSFCRGPTCYAACRPPRCIARAEFGSSRQTAKRGKRQLDGQSDKGSARQDRKGAGGSNREMEALVGQLTRQKTASGIAEAVARLRDGGHLRKVHEYTSVVVTWCRAQCWHEACEVLREMRSLNLKPKPVAYNNAMNACLKAKEWETALGLMGEMKLSSSVPDVFSYSAAIGACGRVGQWLGALSLLGDMQDQELAPDIWTYNAAVIACEKGSQWEWALKLVARMRQADLEPDDITYRAACRAFERGEQQLRELRLRVTNSLAKAIDLRSAEGVEQQKAMPVKAPFADCSLHFCIFQLDEQGLGGWSLEAGGKNGRWDTLLLGLLQCLMMDGQWLQNVCASAFVGPDAIHVSGDVQGLVMRSLGQGSDGKDFYQPATVKAWEETLWSARGQDSKGLSWQTATEQPESKYEARATLLTRLDEMLEQLPADGGARVLAFAASGDTTYDELKARGVGRQPYKGRLFVLLGGAHGFDGDDDRDGGAFFDAVLGRFAARFGPTSVARVNLCEPGAPKSKGKAAVFPLSKVAGFVSVEHARGALASAVSGIQATGEGS</sequence>
<feature type="region of interest" description="Disordered" evidence="3">
    <location>
        <begin position="198"/>
        <end position="228"/>
    </location>
</feature>
<evidence type="ECO:0000313" key="4">
    <source>
        <dbReference type="EMBL" id="CAE8624349.1"/>
    </source>
</evidence>
<dbReference type="PANTHER" id="PTHR47447:SF17">
    <property type="entry name" value="OS12G0638900 PROTEIN"/>
    <property type="match status" value="1"/>
</dbReference>
<keyword evidence="1" id="KW-0677">Repeat</keyword>
<reference evidence="4" key="1">
    <citation type="submission" date="2021-02" db="EMBL/GenBank/DDBJ databases">
        <authorList>
            <person name="Dougan E. K."/>
            <person name="Rhodes N."/>
            <person name="Thang M."/>
            <person name="Chan C."/>
        </authorList>
    </citation>
    <scope>NUCLEOTIDE SEQUENCE</scope>
</reference>
<gene>
    <name evidence="4" type="ORF">PGLA1383_LOCUS41476</name>
</gene>
<protein>
    <recommendedName>
        <fullName evidence="6">Pentacotripeptide-repeat region of PRORP domain-containing protein</fullName>
    </recommendedName>
</protein>
<evidence type="ECO:0000256" key="3">
    <source>
        <dbReference type="SAM" id="MobiDB-lite"/>
    </source>
</evidence>
<dbReference type="AlphaFoldDB" id="A0A813GDP0"/>
<feature type="repeat" description="PPR" evidence="2">
    <location>
        <begin position="366"/>
        <end position="400"/>
    </location>
</feature>